<evidence type="ECO:0000313" key="7">
    <source>
        <dbReference type="Proteomes" id="UP000255066"/>
    </source>
</evidence>
<evidence type="ECO:0000259" key="2">
    <source>
        <dbReference type="Pfam" id="PF00561"/>
    </source>
</evidence>
<dbReference type="Gene3D" id="3.40.50.1820">
    <property type="entry name" value="alpha/beta hydrolase"/>
    <property type="match status" value="1"/>
</dbReference>
<evidence type="ECO:0000256" key="1">
    <source>
        <dbReference type="SAM" id="Phobius"/>
    </source>
</evidence>
<keyword evidence="6" id="KW-1185">Reference proteome</keyword>
<reference evidence="5 7" key="2">
    <citation type="submission" date="2018-06" db="EMBL/GenBank/DDBJ databases">
        <authorList>
            <consortium name="Pathogen Informatics"/>
            <person name="Doyle S."/>
        </authorList>
    </citation>
    <scope>NUCLEOTIDE SEQUENCE [LARGE SCALE GENOMIC DNA]</scope>
    <source>
        <strain evidence="5 7">NCTC12437</strain>
    </source>
</reference>
<protein>
    <submittedName>
        <fullName evidence="4">2-hydroxy-6-oxononadienedioate/2-hydroxy-6-oxononatrienedioate hydrolase</fullName>
        <ecNumber evidence="4">3.7.1.14</ecNumber>
    </submittedName>
    <submittedName>
        <fullName evidence="5">Bem46 protein</fullName>
    </submittedName>
</protein>
<name>A0A378I620_9GAMM</name>
<dbReference type="OrthoDB" id="9798884at2"/>
<dbReference type="SUPFAM" id="SSF53474">
    <property type="entry name" value="alpha/beta-Hydrolases"/>
    <property type="match status" value="1"/>
</dbReference>
<evidence type="ECO:0000313" key="6">
    <source>
        <dbReference type="Proteomes" id="UP000054735"/>
    </source>
</evidence>
<dbReference type="InterPro" id="IPR029058">
    <property type="entry name" value="AB_hydrolase_fold"/>
</dbReference>
<evidence type="ECO:0000259" key="3">
    <source>
        <dbReference type="Pfam" id="PF12146"/>
    </source>
</evidence>
<dbReference type="AlphaFoldDB" id="A0A378I620"/>
<evidence type="ECO:0000313" key="5">
    <source>
        <dbReference type="EMBL" id="STX30453.1"/>
    </source>
</evidence>
<keyword evidence="1" id="KW-0812">Transmembrane</keyword>
<reference evidence="4 6" key="1">
    <citation type="submission" date="2015-11" db="EMBL/GenBank/DDBJ databases">
        <title>Genomic analysis of 38 Legionella species identifies large and diverse effector repertoires.</title>
        <authorList>
            <person name="Burstein D."/>
            <person name="Amaro F."/>
            <person name="Zusman T."/>
            <person name="Lifshitz Z."/>
            <person name="Cohen O."/>
            <person name="Gilbert J.A."/>
            <person name="Pupko T."/>
            <person name="Shuman H.A."/>
            <person name="Segal G."/>
        </authorList>
    </citation>
    <scope>NUCLEOTIDE SEQUENCE [LARGE SCALE GENOMIC DNA]</scope>
    <source>
        <strain evidence="4 6">CDC#1407-AL-14</strain>
    </source>
</reference>
<dbReference type="EMBL" id="LNXT01000012">
    <property type="protein sequence ID" value="KTC73903.1"/>
    <property type="molecule type" value="Genomic_DNA"/>
</dbReference>
<dbReference type="Proteomes" id="UP000255066">
    <property type="component" value="Unassembled WGS sequence"/>
</dbReference>
<proteinExistence type="predicted"/>
<organism evidence="5 7">
    <name type="scientific">Legionella birminghamensis</name>
    <dbReference type="NCBI Taxonomy" id="28083"/>
    <lineage>
        <taxon>Bacteria</taxon>
        <taxon>Pseudomonadati</taxon>
        <taxon>Pseudomonadota</taxon>
        <taxon>Gammaproteobacteria</taxon>
        <taxon>Legionellales</taxon>
        <taxon>Legionellaceae</taxon>
        <taxon>Legionella</taxon>
    </lineage>
</organism>
<keyword evidence="4" id="KW-0378">Hydrolase</keyword>
<dbReference type="STRING" id="28083.Lbir_0959"/>
<keyword evidence="1" id="KW-0472">Membrane</keyword>
<dbReference type="RefSeq" id="WP_058523058.1">
    <property type="nucleotide sequence ID" value="NZ_CAAAHV010000024.1"/>
</dbReference>
<dbReference type="Proteomes" id="UP000054735">
    <property type="component" value="Unassembled WGS sequence"/>
</dbReference>
<keyword evidence="1" id="KW-1133">Transmembrane helix</keyword>
<dbReference type="PANTHER" id="PTHR12277">
    <property type="entry name" value="ALPHA/BETA HYDROLASE DOMAIN-CONTAINING PROTEIN"/>
    <property type="match status" value="1"/>
</dbReference>
<dbReference type="InterPro" id="IPR000073">
    <property type="entry name" value="AB_hydrolase_1"/>
</dbReference>
<dbReference type="Pfam" id="PF12146">
    <property type="entry name" value="Hydrolase_4"/>
    <property type="match status" value="1"/>
</dbReference>
<dbReference type="EMBL" id="UGNW01000001">
    <property type="protein sequence ID" value="STX30453.1"/>
    <property type="molecule type" value="Genomic_DNA"/>
</dbReference>
<evidence type="ECO:0000313" key="4">
    <source>
        <dbReference type="EMBL" id="KTC73903.1"/>
    </source>
</evidence>
<dbReference type="Pfam" id="PF00561">
    <property type="entry name" value="Abhydrolase_1"/>
    <property type="match status" value="1"/>
</dbReference>
<dbReference type="GO" id="GO:0016787">
    <property type="term" value="F:hydrolase activity"/>
    <property type="evidence" value="ECO:0007669"/>
    <property type="project" value="UniProtKB-KW"/>
</dbReference>
<sequence>MLRNFAIGSVLFIVLGMFFIFLFQRKLIYFPARLMPSPANFHAQDMQIVSLRTKDRLVLQSWYKSAAPGQPTVLFLHGNGGHIGMRMPMARQWIKKGYGVLLLEYRGYSGNPGSPSEKGFYQDAEAAREFLSQQGVSNKHLVIYGESLGAGVATYLSIKNPACALILQSPFTSLTAVARYHYPLIVIPPWDKYDSLSRIRQIKSPLLVLHGDQDRIVPYLQGVELYESANQPKEFVRVLNRGHNNLWQQAFYQRVIQFIEEHCSVKPP</sequence>
<dbReference type="InterPro" id="IPR022742">
    <property type="entry name" value="Hydrolase_4"/>
</dbReference>
<accession>A0A378I620</accession>
<feature type="domain" description="AB hydrolase-1" evidence="2">
    <location>
        <begin position="189"/>
        <end position="248"/>
    </location>
</feature>
<feature type="domain" description="Serine aminopeptidase S33" evidence="3">
    <location>
        <begin position="71"/>
        <end position="175"/>
    </location>
</feature>
<feature type="transmembrane region" description="Helical" evidence="1">
    <location>
        <begin position="6"/>
        <end position="23"/>
    </location>
</feature>
<dbReference type="EC" id="3.7.1.14" evidence="4"/>
<gene>
    <name evidence="4" type="primary">mhpC_2</name>
    <name evidence="4" type="ORF">Lbir_0959</name>
    <name evidence="5" type="ORF">NCTC12437_00207</name>
</gene>